<feature type="signal peptide" evidence="1">
    <location>
        <begin position="1"/>
        <end position="23"/>
    </location>
</feature>
<dbReference type="Proteomes" id="UP000075420">
    <property type="component" value="Unassembled WGS sequence"/>
</dbReference>
<name>A0A150P759_SORCE</name>
<evidence type="ECO:0000313" key="3">
    <source>
        <dbReference type="EMBL" id="KYF51318.1"/>
    </source>
</evidence>
<accession>A0A150P759</accession>
<dbReference type="AlphaFoldDB" id="A0A150P759"/>
<organism evidence="3 4">
    <name type="scientific">Sorangium cellulosum</name>
    <name type="common">Polyangium cellulosum</name>
    <dbReference type="NCBI Taxonomy" id="56"/>
    <lineage>
        <taxon>Bacteria</taxon>
        <taxon>Pseudomonadati</taxon>
        <taxon>Myxococcota</taxon>
        <taxon>Polyangia</taxon>
        <taxon>Polyangiales</taxon>
        <taxon>Polyangiaceae</taxon>
        <taxon>Sorangium</taxon>
    </lineage>
</organism>
<dbReference type="SUPFAM" id="SSF74653">
    <property type="entry name" value="TolA/TonB C-terminal domain"/>
    <property type="match status" value="2"/>
</dbReference>
<evidence type="ECO:0000256" key="1">
    <source>
        <dbReference type="SAM" id="SignalP"/>
    </source>
</evidence>
<feature type="chain" id="PRO_5007565703" description="TonB C-terminal domain-containing protein" evidence="1">
    <location>
        <begin position="24"/>
        <end position="228"/>
    </location>
</feature>
<dbReference type="EMBL" id="JELY01002886">
    <property type="protein sequence ID" value="KYF51318.1"/>
    <property type="molecule type" value="Genomic_DNA"/>
</dbReference>
<dbReference type="GO" id="GO:0055085">
    <property type="term" value="P:transmembrane transport"/>
    <property type="evidence" value="ECO:0007669"/>
    <property type="project" value="InterPro"/>
</dbReference>
<dbReference type="Pfam" id="PF03544">
    <property type="entry name" value="TonB_C"/>
    <property type="match status" value="2"/>
</dbReference>
<keyword evidence="1" id="KW-0732">Signal</keyword>
<evidence type="ECO:0000313" key="4">
    <source>
        <dbReference type="Proteomes" id="UP000075420"/>
    </source>
</evidence>
<sequence>MERPGGVAIATLLLLMTTTACGAATAPMLGGSPPGAARERPPAAASWAACFFPEEADRKGIDNATVVLWVHVEPDGSARTVQILHDPGNGFGRAAAQCAMRARYAPGKDRSGAPRAMWTPPITVRFVREPAEGAARWRRRAGPWPRCPFPEEAERGGVDRGTVVLRVYVETDGSARWVQVLHDPGNGFGQAAVACAMHKRYLPGKDASGMPLAAWTAPFAFLFARERP</sequence>
<comment type="caution">
    <text evidence="3">The sequence shown here is derived from an EMBL/GenBank/DDBJ whole genome shotgun (WGS) entry which is preliminary data.</text>
</comment>
<dbReference type="Gene3D" id="3.30.1150.10">
    <property type="match status" value="2"/>
</dbReference>
<evidence type="ECO:0000259" key="2">
    <source>
        <dbReference type="Pfam" id="PF03544"/>
    </source>
</evidence>
<feature type="domain" description="TonB C-terminal" evidence="2">
    <location>
        <begin position="52"/>
        <end position="126"/>
    </location>
</feature>
<dbReference type="PROSITE" id="PS51257">
    <property type="entry name" value="PROKAR_LIPOPROTEIN"/>
    <property type="match status" value="1"/>
</dbReference>
<proteinExistence type="predicted"/>
<gene>
    <name evidence="3" type="ORF">BE08_45435</name>
</gene>
<feature type="domain" description="TonB C-terminal" evidence="2">
    <location>
        <begin position="148"/>
        <end position="221"/>
    </location>
</feature>
<protein>
    <recommendedName>
        <fullName evidence="2">TonB C-terminal domain-containing protein</fullName>
    </recommendedName>
</protein>
<reference evidence="3 4" key="1">
    <citation type="submission" date="2014-02" db="EMBL/GenBank/DDBJ databases">
        <title>The small core and large imbalanced accessory genome model reveals a collaborative survival strategy of Sorangium cellulosum strains in nature.</title>
        <authorList>
            <person name="Han K."/>
            <person name="Peng R."/>
            <person name="Blom J."/>
            <person name="Li Y.-Z."/>
        </authorList>
    </citation>
    <scope>NUCLEOTIDE SEQUENCE [LARGE SCALE GENOMIC DNA]</scope>
    <source>
        <strain evidence="3 4">So0157-25</strain>
    </source>
</reference>
<dbReference type="InterPro" id="IPR037682">
    <property type="entry name" value="TonB_C"/>
</dbReference>